<keyword evidence="9" id="KW-0675">Receptor</keyword>
<dbReference type="Proteomes" id="UP000708208">
    <property type="component" value="Unassembled WGS sequence"/>
</dbReference>
<dbReference type="AlphaFoldDB" id="A0A8J2LDA7"/>
<dbReference type="GO" id="GO:0004930">
    <property type="term" value="F:G protein-coupled receptor activity"/>
    <property type="evidence" value="ECO:0007669"/>
    <property type="project" value="UniProtKB-KW"/>
</dbReference>
<protein>
    <recommendedName>
        <fullName evidence="13">G-protein coupled receptors family 1 profile domain-containing protein</fullName>
    </recommendedName>
</protein>
<evidence type="ECO:0000313" key="15">
    <source>
        <dbReference type="Proteomes" id="UP000708208"/>
    </source>
</evidence>
<reference evidence="14" key="1">
    <citation type="submission" date="2021-06" db="EMBL/GenBank/DDBJ databases">
        <authorList>
            <person name="Hodson N. C."/>
            <person name="Mongue J. A."/>
            <person name="Jaron S. K."/>
        </authorList>
    </citation>
    <scope>NUCLEOTIDE SEQUENCE</scope>
</reference>
<dbReference type="InterPro" id="IPR017452">
    <property type="entry name" value="GPCR_Rhodpsn_7TM"/>
</dbReference>
<evidence type="ECO:0000256" key="7">
    <source>
        <dbReference type="ARBA" id="ARBA00023136"/>
    </source>
</evidence>
<evidence type="ECO:0000256" key="11">
    <source>
        <dbReference type="SAM" id="MobiDB-lite"/>
    </source>
</evidence>
<comment type="caution">
    <text evidence="14">The sequence shown here is derived from an EMBL/GenBank/DDBJ whole genome shotgun (WGS) entry which is preliminary data.</text>
</comment>
<evidence type="ECO:0000256" key="9">
    <source>
        <dbReference type="ARBA" id="ARBA00023170"/>
    </source>
</evidence>
<evidence type="ECO:0000259" key="13">
    <source>
        <dbReference type="PROSITE" id="PS50262"/>
    </source>
</evidence>
<dbReference type="SUPFAM" id="SSF81321">
    <property type="entry name" value="Family A G protein-coupled receptor-like"/>
    <property type="match status" value="1"/>
</dbReference>
<evidence type="ECO:0000256" key="2">
    <source>
        <dbReference type="ARBA" id="ARBA00010663"/>
    </source>
</evidence>
<evidence type="ECO:0000256" key="6">
    <source>
        <dbReference type="ARBA" id="ARBA00023040"/>
    </source>
</evidence>
<evidence type="ECO:0000256" key="5">
    <source>
        <dbReference type="ARBA" id="ARBA00022989"/>
    </source>
</evidence>
<evidence type="ECO:0000256" key="3">
    <source>
        <dbReference type="ARBA" id="ARBA00022475"/>
    </source>
</evidence>
<evidence type="ECO:0000256" key="1">
    <source>
        <dbReference type="ARBA" id="ARBA00004651"/>
    </source>
</evidence>
<keyword evidence="8" id="KW-1015">Disulfide bond</keyword>
<keyword evidence="3" id="KW-1003">Cell membrane</keyword>
<gene>
    <name evidence="14" type="ORF">AFUS01_LOCUS41545</name>
</gene>
<feature type="transmembrane region" description="Helical" evidence="12">
    <location>
        <begin position="39"/>
        <end position="61"/>
    </location>
</feature>
<evidence type="ECO:0000256" key="8">
    <source>
        <dbReference type="ARBA" id="ARBA00023157"/>
    </source>
</evidence>
<keyword evidence="10" id="KW-0807">Transducer</keyword>
<dbReference type="OrthoDB" id="10010417at2759"/>
<feature type="domain" description="G-protein coupled receptors family 1 profile" evidence="13">
    <location>
        <begin position="1"/>
        <end position="155"/>
    </location>
</feature>
<dbReference type="GO" id="GO:0001591">
    <property type="term" value="F:dopamine neurotransmitter receptor activity, coupled via Gi/Go"/>
    <property type="evidence" value="ECO:0007669"/>
    <property type="project" value="TreeGrafter"/>
</dbReference>
<accession>A0A8J2LDA7</accession>
<dbReference type="Pfam" id="PF00001">
    <property type="entry name" value="7tm_1"/>
    <property type="match status" value="1"/>
</dbReference>
<keyword evidence="15" id="KW-1185">Reference proteome</keyword>
<organism evidence="14 15">
    <name type="scientific">Allacma fusca</name>
    <dbReference type="NCBI Taxonomy" id="39272"/>
    <lineage>
        <taxon>Eukaryota</taxon>
        <taxon>Metazoa</taxon>
        <taxon>Ecdysozoa</taxon>
        <taxon>Arthropoda</taxon>
        <taxon>Hexapoda</taxon>
        <taxon>Collembola</taxon>
        <taxon>Symphypleona</taxon>
        <taxon>Sminthuridae</taxon>
        <taxon>Allacma</taxon>
    </lineage>
</organism>
<evidence type="ECO:0000256" key="12">
    <source>
        <dbReference type="SAM" id="Phobius"/>
    </source>
</evidence>
<dbReference type="PROSITE" id="PS00237">
    <property type="entry name" value="G_PROTEIN_RECEP_F1_1"/>
    <property type="match status" value="1"/>
</dbReference>
<proteinExistence type="inferred from homology"/>
<comment type="similarity">
    <text evidence="2">Belongs to the G-protein coupled receptor 1 family.</text>
</comment>
<name>A0A8J2LDA7_9HEXA</name>
<dbReference type="PANTHER" id="PTHR24248">
    <property type="entry name" value="ADRENERGIC RECEPTOR-RELATED G-PROTEIN COUPLED RECEPTOR"/>
    <property type="match status" value="1"/>
</dbReference>
<feature type="transmembrane region" description="Helical" evidence="12">
    <location>
        <begin position="81"/>
        <end position="102"/>
    </location>
</feature>
<keyword evidence="7 12" id="KW-0472">Membrane</keyword>
<evidence type="ECO:0000256" key="4">
    <source>
        <dbReference type="ARBA" id="ARBA00022692"/>
    </source>
</evidence>
<dbReference type="GO" id="GO:0005886">
    <property type="term" value="C:plasma membrane"/>
    <property type="evidence" value="ECO:0007669"/>
    <property type="project" value="UniProtKB-SubCell"/>
</dbReference>
<dbReference type="PANTHER" id="PTHR24248:SF125">
    <property type="entry name" value="DOPAMINE D2-LIKE RECEPTOR"/>
    <property type="match status" value="1"/>
</dbReference>
<feature type="region of interest" description="Disordered" evidence="11">
    <location>
        <begin position="118"/>
        <end position="137"/>
    </location>
</feature>
<evidence type="ECO:0000256" key="10">
    <source>
        <dbReference type="ARBA" id="ARBA00023224"/>
    </source>
</evidence>
<keyword evidence="6" id="KW-0297">G-protein coupled receptor</keyword>
<comment type="subcellular location">
    <subcellularLocation>
        <location evidence="1">Cell membrane</location>
        <topology evidence="1">Multi-pass membrane protein</topology>
    </subcellularLocation>
</comment>
<dbReference type="EMBL" id="CAJVCH010562221">
    <property type="protein sequence ID" value="CAG7831820.1"/>
    <property type="molecule type" value="Genomic_DNA"/>
</dbReference>
<keyword evidence="5 12" id="KW-1133">Transmembrane helix</keyword>
<dbReference type="InterPro" id="IPR000276">
    <property type="entry name" value="GPCR_Rhodpsn"/>
</dbReference>
<dbReference type="PROSITE" id="PS50262">
    <property type="entry name" value="G_PROTEIN_RECEP_F1_2"/>
    <property type="match status" value="1"/>
</dbReference>
<evidence type="ECO:0000313" key="14">
    <source>
        <dbReference type="EMBL" id="CAG7831820.1"/>
    </source>
</evidence>
<keyword evidence="4 12" id="KW-0812">Transmembrane</keyword>
<sequence>MDVTCSTSSICNLVAISIDRFIAVTQPIKYAKHKSNTRVWLTIVFVWVFSGLVGSPIVLGLNTLPDNVTGDFECAFNNKYFVLFSSLCSFYIPCAILVFLYYRIFKPVFQFPQSSLNPRPSRRQVLDGQHTPKGQIEGQVKTNPCDNVSNCNGRK</sequence>
<dbReference type="GO" id="GO:0045202">
    <property type="term" value="C:synapse"/>
    <property type="evidence" value="ECO:0007669"/>
    <property type="project" value="GOC"/>
</dbReference>